<name>A0A3D9KG63_9BACL</name>
<accession>A0A3D9KG63</accession>
<reference evidence="1 2" key="1">
    <citation type="submission" date="2018-07" db="EMBL/GenBank/DDBJ databases">
        <title>Genomic Encyclopedia of Type Strains, Phase III (KMG-III): the genomes of soil and plant-associated and newly described type strains.</title>
        <authorList>
            <person name="Whitman W."/>
        </authorList>
    </citation>
    <scope>NUCLEOTIDE SEQUENCE [LARGE SCALE GENOMIC DNA]</scope>
    <source>
        <strain evidence="1 2">CECT 7287</strain>
    </source>
</reference>
<protein>
    <submittedName>
        <fullName evidence="1">Carbohydrate ABC transporter substrate-binding protein (CUT1 family)</fullName>
    </submittedName>
</protein>
<evidence type="ECO:0000313" key="1">
    <source>
        <dbReference type="EMBL" id="RED85131.1"/>
    </source>
</evidence>
<dbReference type="SUPFAM" id="SSF53850">
    <property type="entry name" value="Periplasmic binding protein-like II"/>
    <property type="match status" value="1"/>
</dbReference>
<dbReference type="Gene3D" id="3.40.190.10">
    <property type="entry name" value="Periplasmic binding protein-like II"/>
    <property type="match status" value="2"/>
</dbReference>
<sequence length="434" mass="48922">MRMRGLGIWTVVLLLLALSACGFGRSEGQTHFGDGAGTDQEDRKGTVIKLYNFKVEMSEQLDALVKQYAVETGVNIEVETCGGGCDYGAGLKTKFNSGDRPDIFFVAGYSDLDLFQEHLEDLTDQPWVDDMLELTKPAITKDGAIYGMPLVIEGWGFVYNKDLFKRAGITKLPVTLTELRDTAIKLKRAGIQPFENGYAERWVVGNHLVNVAFALQPDPIAYVEDVRTGREKLTANPVLRNWTDLIDLTVEFGQPNPLQTDYTSQVTNFAEGKAAMMQQGVWVQGMMDKLNPGMDIGLLPMPINDKREAMDKLQVGVPNYWVISRSSKVKRESKAFLNWLVSSAEGRKFFADVRFIPPFKSIPFSKEQIGPLAADVETYIEQNKILPWMWQRYPGYEANTYQMAVQVQAYIGKRIGREQLFQDLQSTWDDYSAE</sequence>
<dbReference type="Pfam" id="PF01547">
    <property type="entry name" value="SBP_bac_1"/>
    <property type="match status" value="1"/>
</dbReference>
<proteinExistence type="predicted"/>
<dbReference type="AlphaFoldDB" id="A0A3D9KG63"/>
<dbReference type="PANTHER" id="PTHR43649:SF14">
    <property type="entry name" value="BLR3389 PROTEIN"/>
    <property type="match status" value="1"/>
</dbReference>
<dbReference type="EMBL" id="QRDZ01000005">
    <property type="protein sequence ID" value="RED85131.1"/>
    <property type="molecule type" value="Genomic_DNA"/>
</dbReference>
<keyword evidence="2" id="KW-1185">Reference proteome</keyword>
<evidence type="ECO:0000313" key="2">
    <source>
        <dbReference type="Proteomes" id="UP000256977"/>
    </source>
</evidence>
<dbReference type="OrthoDB" id="9763054at2"/>
<dbReference type="RefSeq" id="WP_116060138.1">
    <property type="nucleotide sequence ID" value="NZ_QRDZ01000005.1"/>
</dbReference>
<organism evidence="1 2">
    <name type="scientific">Cohnella phaseoli</name>
    <dbReference type="NCBI Taxonomy" id="456490"/>
    <lineage>
        <taxon>Bacteria</taxon>
        <taxon>Bacillati</taxon>
        <taxon>Bacillota</taxon>
        <taxon>Bacilli</taxon>
        <taxon>Bacillales</taxon>
        <taxon>Paenibacillaceae</taxon>
        <taxon>Cohnella</taxon>
    </lineage>
</organism>
<gene>
    <name evidence="1" type="ORF">DFP98_105136</name>
</gene>
<comment type="caution">
    <text evidence="1">The sequence shown here is derived from an EMBL/GenBank/DDBJ whole genome shotgun (WGS) entry which is preliminary data.</text>
</comment>
<dbReference type="PANTHER" id="PTHR43649">
    <property type="entry name" value="ARABINOSE-BINDING PROTEIN-RELATED"/>
    <property type="match status" value="1"/>
</dbReference>
<dbReference type="InterPro" id="IPR006059">
    <property type="entry name" value="SBP"/>
</dbReference>
<dbReference type="PROSITE" id="PS51257">
    <property type="entry name" value="PROKAR_LIPOPROTEIN"/>
    <property type="match status" value="1"/>
</dbReference>
<dbReference type="InterPro" id="IPR050490">
    <property type="entry name" value="Bact_solute-bd_prot1"/>
</dbReference>
<dbReference type="Proteomes" id="UP000256977">
    <property type="component" value="Unassembled WGS sequence"/>
</dbReference>